<dbReference type="Gene3D" id="2.60.40.10">
    <property type="entry name" value="Immunoglobulins"/>
    <property type="match status" value="1"/>
</dbReference>
<dbReference type="InterPro" id="IPR036881">
    <property type="entry name" value="Glyco_hydro_3_C_sf"/>
</dbReference>
<dbReference type="SMART" id="SM01217">
    <property type="entry name" value="Fn3_like"/>
    <property type="match status" value="1"/>
</dbReference>
<dbReference type="PROSITE" id="PS00775">
    <property type="entry name" value="GLYCOSYL_HYDROL_F3"/>
    <property type="match status" value="1"/>
</dbReference>
<evidence type="ECO:0000256" key="1">
    <source>
        <dbReference type="ARBA" id="ARBA00000448"/>
    </source>
</evidence>
<evidence type="ECO:0000313" key="9">
    <source>
        <dbReference type="EMBL" id="QYN51971.1"/>
    </source>
</evidence>
<dbReference type="PRINTS" id="PR00133">
    <property type="entry name" value="GLHYDRLASE3"/>
</dbReference>
<dbReference type="Pfam" id="PF01915">
    <property type="entry name" value="Glyco_hydro_3_C"/>
    <property type="match status" value="1"/>
</dbReference>
<dbReference type="InterPro" id="IPR051915">
    <property type="entry name" value="Cellulose_Degrad_GH3"/>
</dbReference>
<dbReference type="SUPFAM" id="SSF51445">
    <property type="entry name" value="(Trans)glycosidases"/>
    <property type="match status" value="1"/>
</dbReference>
<proteinExistence type="inferred from homology"/>
<dbReference type="Pfam" id="PF14310">
    <property type="entry name" value="Fn3-like"/>
    <property type="match status" value="1"/>
</dbReference>
<dbReference type="SUPFAM" id="SSF52279">
    <property type="entry name" value="Beta-D-glucan exohydrolase, C-terminal domain"/>
    <property type="match status" value="1"/>
</dbReference>
<dbReference type="InterPro" id="IPR017853">
    <property type="entry name" value="GH"/>
</dbReference>
<dbReference type="InterPro" id="IPR002772">
    <property type="entry name" value="Glyco_hydro_3_C"/>
</dbReference>
<sequence>MNQKEIIRLLKDMSLDEKIGQLIQLSGEFFSANDISIGPIEKLGISKKMVDLTGSILNVVGAKETHEVQERQMQKQPHHIPVLFMSDVIYGYKTILPIPLGLGATWDLKNVRQAFVNAADEASAAGNHVAFAPMVDVVRDARWGRVLESPGEDPYLNARFAENMVNGLQENLKNKKGQAACVKHYAAYGAVEGGKEYNSVDMSISNLFQNYLPPYKAAVAAGSEMVMTSLTTLNGVPATASKALLSTILRQKWGFDGVIISDYASIFELIKHGFAANEIQASEEAFNASVDIDMKSPCYANGLQPLVTNGQLDEEKIDQAVLRVLNLKNRLGLFEDPFYGASPEREAKSILTSTKRQHARKLSQESLVLLQNDNHVLPLNKEQKVVLIGPYASRKTLIGMWAIHGNPQDTITIADGMKRFIPDLKVYQGTDLQRSKKLLKNLGFLNEKEIAEAISTPKQEQKNNQEALEAAKKADTVVLALGEETYEDGEAGSKTDLRLPKNQRQLIDQLANLGKKIILVLINGRPLVLNDIKDKVDAIIEAWFPGTEGGNAIADVLFGECNPSGRLTMEFPYSSAEEPLYYNHLSTGRPESNSQHKGRFVSKYLDCPSGALYPFGYGLSYCDVDYSSLQLSANEITPDQDIKVSINVTNTGKCSTTETVQLYFRDEVASVAQPVKRLINFQKVQLKPMEKKPVEFVLSLSELSFFDNTGNEKIEPGFFTIMVGPNSRDVSSARLYFAG</sequence>
<evidence type="ECO:0000313" key="10">
    <source>
        <dbReference type="Proteomes" id="UP000826550"/>
    </source>
</evidence>
<keyword evidence="6 7" id="KW-0326">Glycosidase</keyword>
<dbReference type="EC" id="3.2.1.21" evidence="3"/>
<evidence type="ECO:0000256" key="4">
    <source>
        <dbReference type="ARBA" id="ARBA00022729"/>
    </source>
</evidence>
<evidence type="ECO:0000256" key="6">
    <source>
        <dbReference type="ARBA" id="ARBA00023295"/>
    </source>
</evidence>
<dbReference type="InterPro" id="IPR013783">
    <property type="entry name" value="Ig-like_fold"/>
</dbReference>
<name>A0ABX8W5D9_9LACO</name>
<evidence type="ECO:0000259" key="8">
    <source>
        <dbReference type="SMART" id="SM01217"/>
    </source>
</evidence>
<dbReference type="Proteomes" id="UP000826550">
    <property type="component" value="Chromosome"/>
</dbReference>
<keyword evidence="10" id="KW-1185">Reference proteome</keyword>
<dbReference type="Gene3D" id="3.40.50.1700">
    <property type="entry name" value="Glycoside hydrolase family 3 C-terminal domain"/>
    <property type="match status" value="1"/>
</dbReference>
<keyword evidence="4" id="KW-0732">Signal</keyword>
<evidence type="ECO:0000256" key="2">
    <source>
        <dbReference type="ARBA" id="ARBA00005336"/>
    </source>
</evidence>
<dbReference type="GO" id="GO:0008422">
    <property type="term" value="F:beta-glucosidase activity"/>
    <property type="evidence" value="ECO:0007669"/>
    <property type="project" value="UniProtKB-EC"/>
</dbReference>
<dbReference type="PANTHER" id="PTHR30620:SF16">
    <property type="entry name" value="LYSOSOMAL BETA GLUCOSIDASE"/>
    <property type="match status" value="1"/>
</dbReference>
<dbReference type="Pfam" id="PF00933">
    <property type="entry name" value="Glyco_hydro_3"/>
    <property type="match status" value="1"/>
</dbReference>
<accession>A0ABX8W5D9</accession>
<dbReference type="Gene3D" id="3.20.20.300">
    <property type="entry name" value="Glycoside hydrolase, family 3, N-terminal domain"/>
    <property type="match status" value="1"/>
</dbReference>
<dbReference type="EMBL" id="CP048268">
    <property type="protein sequence ID" value="QYN51971.1"/>
    <property type="molecule type" value="Genomic_DNA"/>
</dbReference>
<keyword evidence="5 7" id="KW-0378">Hydrolase</keyword>
<dbReference type="PANTHER" id="PTHR30620">
    <property type="entry name" value="PERIPLASMIC BETA-GLUCOSIDASE-RELATED"/>
    <property type="match status" value="1"/>
</dbReference>
<dbReference type="InterPro" id="IPR001764">
    <property type="entry name" value="Glyco_hydro_3_N"/>
</dbReference>
<dbReference type="RefSeq" id="WP_220220478.1">
    <property type="nucleotide sequence ID" value="NZ_CP048268.1"/>
</dbReference>
<evidence type="ECO:0000256" key="3">
    <source>
        <dbReference type="ARBA" id="ARBA00012744"/>
    </source>
</evidence>
<gene>
    <name evidence="9" type="primary">bglX</name>
    <name evidence="9" type="ORF">GYM71_00375</name>
</gene>
<dbReference type="InterPro" id="IPR036962">
    <property type="entry name" value="Glyco_hydro_3_N_sf"/>
</dbReference>
<evidence type="ECO:0000256" key="5">
    <source>
        <dbReference type="ARBA" id="ARBA00022801"/>
    </source>
</evidence>
<comment type="similarity">
    <text evidence="2 7">Belongs to the glycosyl hydrolase 3 family.</text>
</comment>
<protein>
    <recommendedName>
        <fullName evidence="3">beta-glucosidase</fullName>
        <ecNumber evidence="3">3.2.1.21</ecNumber>
    </recommendedName>
</protein>
<dbReference type="InterPro" id="IPR019800">
    <property type="entry name" value="Glyco_hydro_3_AS"/>
</dbReference>
<reference evidence="9 10" key="1">
    <citation type="submission" date="2020-01" db="EMBL/GenBank/DDBJ databases">
        <title>Vast differences in strain-level diversity in the gut microbiota of two closely related honey bee species.</title>
        <authorList>
            <person name="Ellegaard K.M."/>
            <person name="Suenami S."/>
            <person name="Miyazaki R."/>
            <person name="Engel P."/>
        </authorList>
    </citation>
    <scope>NUCLEOTIDE SEQUENCE [LARGE SCALE GENOMIC DNA]</scope>
    <source>
        <strain evidence="9 10">ESL0416</strain>
    </source>
</reference>
<feature type="domain" description="Fibronectin type III-like" evidence="8">
    <location>
        <begin position="658"/>
        <end position="727"/>
    </location>
</feature>
<dbReference type="InterPro" id="IPR026891">
    <property type="entry name" value="Fn3-like"/>
</dbReference>
<dbReference type="NCBIfam" id="NF011678">
    <property type="entry name" value="PRK15098.1"/>
    <property type="match status" value="1"/>
</dbReference>
<evidence type="ECO:0000256" key="7">
    <source>
        <dbReference type="RuleBase" id="RU361161"/>
    </source>
</evidence>
<organism evidence="9 10">
    <name type="scientific">Lactobacillus panisapium</name>
    <dbReference type="NCBI Taxonomy" id="2012495"/>
    <lineage>
        <taxon>Bacteria</taxon>
        <taxon>Bacillati</taxon>
        <taxon>Bacillota</taxon>
        <taxon>Bacilli</taxon>
        <taxon>Lactobacillales</taxon>
        <taxon>Lactobacillaceae</taxon>
        <taxon>Lactobacillus</taxon>
    </lineage>
</organism>
<comment type="catalytic activity">
    <reaction evidence="1">
        <text>Hydrolysis of terminal, non-reducing beta-D-glucosyl residues with release of beta-D-glucose.</text>
        <dbReference type="EC" id="3.2.1.21"/>
    </reaction>
</comment>